<dbReference type="EMBL" id="BPLQ01004429">
    <property type="protein sequence ID" value="GIY08024.1"/>
    <property type="molecule type" value="Genomic_DNA"/>
</dbReference>
<comment type="caution">
    <text evidence="1">The sequence shown here is derived from an EMBL/GenBank/DDBJ whole genome shotgun (WGS) entry which is preliminary data.</text>
</comment>
<dbReference type="Proteomes" id="UP001054837">
    <property type="component" value="Unassembled WGS sequence"/>
</dbReference>
<protein>
    <submittedName>
        <fullName evidence="1">Uncharacterized protein</fullName>
    </submittedName>
</protein>
<proteinExistence type="predicted"/>
<dbReference type="AlphaFoldDB" id="A0AAV4QGR8"/>
<reference evidence="1 2" key="1">
    <citation type="submission" date="2021-06" db="EMBL/GenBank/DDBJ databases">
        <title>Caerostris darwini draft genome.</title>
        <authorList>
            <person name="Kono N."/>
            <person name="Arakawa K."/>
        </authorList>
    </citation>
    <scope>NUCLEOTIDE SEQUENCE [LARGE SCALE GENOMIC DNA]</scope>
</reference>
<evidence type="ECO:0000313" key="1">
    <source>
        <dbReference type="EMBL" id="GIY08024.1"/>
    </source>
</evidence>
<name>A0AAV4QGR8_9ARAC</name>
<keyword evidence="2" id="KW-1185">Reference proteome</keyword>
<organism evidence="1 2">
    <name type="scientific">Caerostris darwini</name>
    <dbReference type="NCBI Taxonomy" id="1538125"/>
    <lineage>
        <taxon>Eukaryota</taxon>
        <taxon>Metazoa</taxon>
        <taxon>Ecdysozoa</taxon>
        <taxon>Arthropoda</taxon>
        <taxon>Chelicerata</taxon>
        <taxon>Arachnida</taxon>
        <taxon>Araneae</taxon>
        <taxon>Araneomorphae</taxon>
        <taxon>Entelegynae</taxon>
        <taxon>Araneoidea</taxon>
        <taxon>Araneidae</taxon>
        <taxon>Caerostris</taxon>
    </lineage>
</organism>
<evidence type="ECO:0000313" key="2">
    <source>
        <dbReference type="Proteomes" id="UP001054837"/>
    </source>
</evidence>
<gene>
    <name evidence="1" type="ORF">CDAR_63621</name>
</gene>
<accession>A0AAV4QGR8</accession>
<sequence>MITDAIQNPLFSLNNPIRHPITICQPSRAFLGSAPLTPAAKGYHSCNRDSGLGVDQRCLESLSRARREAESLRVAMFVQEISFVAVNHDGATALNLFTPGFGSVDSREIASAKERLMVESSSSEQQDYCEYENL</sequence>